<comment type="similarity">
    <text evidence="1">Belongs to the LysR transcriptional regulatory family.</text>
</comment>
<comment type="caution">
    <text evidence="7">The sequence shown here is derived from an EMBL/GenBank/DDBJ whole genome shotgun (WGS) entry which is preliminary data.</text>
</comment>
<keyword evidence="3 7" id="KW-0238">DNA-binding</keyword>
<dbReference type="EMBL" id="SGXD01000001">
    <property type="protein sequence ID" value="RZS91087.1"/>
    <property type="molecule type" value="Genomic_DNA"/>
</dbReference>
<dbReference type="InterPro" id="IPR036390">
    <property type="entry name" value="WH_DNA-bd_sf"/>
</dbReference>
<feature type="compositionally biased region" description="Basic and acidic residues" evidence="5">
    <location>
        <begin position="300"/>
        <end position="311"/>
    </location>
</feature>
<keyword evidence="8" id="KW-1185">Reference proteome</keyword>
<keyword evidence="4" id="KW-0804">Transcription</keyword>
<dbReference type="InterPro" id="IPR005119">
    <property type="entry name" value="LysR_subst-bd"/>
</dbReference>
<gene>
    <name evidence="7" type="ORF">EV189_0319</name>
</gene>
<dbReference type="Pfam" id="PF03466">
    <property type="entry name" value="LysR_substrate"/>
    <property type="match status" value="1"/>
</dbReference>
<evidence type="ECO:0000313" key="8">
    <source>
        <dbReference type="Proteomes" id="UP000293638"/>
    </source>
</evidence>
<evidence type="ECO:0000256" key="1">
    <source>
        <dbReference type="ARBA" id="ARBA00009437"/>
    </source>
</evidence>
<evidence type="ECO:0000256" key="5">
    <source>
        <dbReference type="SAM" id="MobiDB-lite"/>
    </source>
</evidence>
<dbReference type="SUPFAM" id="SSF53850">
    <property type="entry name" value="Periplasmic binding protein-like II"/>
    <property type="match status" value="1"/>
</dbReference>
<dbReference type="InterPro" id="IPR036388">
    <property type="entry name" value="WH-like_DNA-bd_sf"/>
</dbReference>
<dbReference type="AlphaFoldDB" id="A0A4Q7NV76"/>
<dbReference type="PRINTS" id="PR00039">
    <property type="entry name" value="HTHLYSR"/>
</dbReference>
<evidence type="ECO:0000259" key="6">
    <source>
        <dbReference type="PROSITE" id="PS50931"/>
    </source>
</evidence>
<dbReference type="RefSeq" id="WP_130491196.1">
    <property type="nucleotide sequence ID" value="NZ_SGXD01000001.1"/>
</dbReference>
<dbReference type="GO" id="GO:0003700">
    <property type="term" value="F:DNA-binding transcription factor activity"/>
    <property type="evidence" value="ECO:0007669"/>
    <property type="project" value="InterPro"/>
</dbReference>
<dbReference type="GO" id="GO:0003677">
    <property type="term" value="F:DNA binding"/>
    <property type="evidence" value="ECO:0007669"/>
    <property type="project" value="UniProtKB-KW"/>
</dbReference>
<name>A0A4Q7NV76_9ACTN</name>
<evidence type="ECO:0000256" key="2">
    <source>
        <dbReference type="ARBA" id="ARBA00023015"/>
    </source>
</evidence>
<feature type="region of interest" description="Disordered" evidence="5">
    <location>
        <begin position="298"/>
        <end position="334"/>
    </location>
</feature>
<dbReference type="FunFam" id="1.10.10.10:FF:000001">
    <property type="entry name" value="LysR family transcriptional regulator"/>
    <property type="match status" value="1"/>
</dbReference>
<sequence>MTRGFTLVQLRYFCRVARLGSMTAAAEELAVTQSALSSAVAQLEASLGVQLFRRVPRRGLALTEAGRRLLREAPALLEDADVLVGALRDDQDAVAGELVVGIYEPLASLRVPDILREFERRHPEVHVSLVEGDQAVIREALLGGRCELALMYDMGEGGGFVQEVLETVPAHVLVAAGSRLAELGGPVSLEDVVAEPLILLDLPETRDYVLRVFHSAGLVPSVRHRLTGYETVRSFVARHHGYAVLNRKLPHGQTHSGGEVVALDIAEEVPAIDVVLATLDGVRPTRRAQAFMEICRRHHGAQDHTGRDQGERPLAGSVGLAGHVPSSPRIKELR</sequence>
<dbReference type="Pfam" id="PF00126">
    <property type="entry name" value="HTH_1"/>
    <property type="match status" value="1"/>
</dbReference>
<dbReference type="InterPro" id="IPR000847">
    <property type="entry name" value="LysR_HTH_N"/>
</dbReference>
<dbReference type="Gene3D" id="1.10.10.10">
    <property type="entry name" value="Winged helix-like DNA-binding domain superfamily/Winged helix DNA-binding domain"/>
    <property type="match status" value="1"/>
</dbReference>
<protein>
    <submittedName>
        <fullName evidence="7">DNA-binding transcriptional LysR family regulator</fullName>
    </submittedName>
</protein>
<organism evidence="7 8">
    <name type="scientific">Motilibacter rhizosphaerae</name>
    <dbReference type="NCBI Taxonomy" id="598652"/>
    <lineage>
        <taxon>Bacteria</taxon>
        <taxon>Bacillati</taxon>
        <taxon>Actinomycetota</taxon>
        <taxon>Actinomycetes</taxon>
        <taxon>Motilibacterales</taxon>
        <taxon>Motilibacteraceae</taxon>
        <taxon>Motilibacter</taxon>
    </lineage>
</organism>
<dbReference type="SUPFAM" id="SSF46785">
    <property type="entry name" value="Winged helix' DNA-binding domain"/>
    <property type="match status" value="1"/>
</dbReference>
<reference evidence="7 8" key="1">
    <citation type="submission" date="2019-02" db="EMBL/GenBank/DDBJ databases">
        <title>Genomic Encyclopedia of Type Strains, Phase IV (KMG-IV): sequencing the most valuable type-strain genomes for metagenomic binning, comparative biology and taxonomic classification.</title>
        <authorList>
            <person name="Goeker M."/>
        </authorList>
    </citation>
    <scope>NUCLEOTIDE SEQUENCE [LARGE SCALE GENOMIC DNA]</scope>
    <source>
        <strain evidence="7 8">DSM 45622</strain>
    </source>
</reference>
<dbReference type="OrthoDB" id="3461141at2"/>
<accession>A0A4Q7NV76</accession>
<keyword evidence="2" id="KW-0805">Transcription regulation</keyword>
<evidence type="ECO:0000256" key="4">
    <source>
        <dbReference type="ARBA" id="ARBA00023163"/>
    </source>
</evidence>
<dbReference type="Gene3D" id="3.40.190.10">
    <property type="entry name" value="Periplasmic binding protein-like II"/>
    <property type="match status" value="2"/>
</dbReference>
<dbReference type="PANTHER" id="PTHR30346:SF0">
    <property type="entry name" value="HCA OPERON TRANSCRIPTIONAL ACTIVATOR HCAR"/>
    <property type="match status" value="1"/>
</dbReference>
<evidence type="ECO:0000256" key="3">
    <source>
        <dbReference type="ARBA" id="ARBA00023125"/>
    </source>
</evidence>
<dbReference type="Proteomes" id="UP000293638">
    <property type="component" value="Unassembled WGS sequence"/>
</dbReference>
<feature type="domain" description="HTH lysR-type" evidence="6">
    <location>
        <begin position="5"/>
        <end position="63"/>
    </location>
</feature>
<dbReference type="PANTHER" id="PTHR30346">
    <property type="entry name" value="TRANSCRIPTIONAL DUAL REGULATOR HCAR-RELATED"/>
    <property type="match status" value="1"/>
</dbReference>
<evidence type="ECO:0000313" key="7">
    <source>
        <dbReference type="EMBL" id="RZS91087.1"/>
    </source>
</evidence>
<proteinExistence type="inferred from homology"/>
<dbReference type="GO" id="GO:0032993">
    <property type="term" value="C:protein-DNA complex"/>
    <property type="evidence" value="ECO:0007669"/>
    <property type="project" value="TreeGrafter"/>
</dbReference>
<dbReference type="PROSITE" id="PS50931">
    <property type="entry name" value="HTH_LYSR"/>
    <property type="match status" value="1"/>
</dbReference>